<accession>A0ABR6WW76</accession>
<protein>
    <submittedName>
        <fullName evidence="1">Uncharacterized protein</fullName>
    </submittedName>
</protein>
<keyword evidence="2" id="KW-1185">Reference proteome</keyword>
<organism evidence="1 2">
    <name type="scientific">Acetobacterium fimetarium</name>
    <dbReference type="NCBI Taxonomy" id="52691"/>
    <lineage>
        <taxon>Bacteria</taxon>
        <taxon>Bacillati</taxon>
        <taxon>Bacillota</taxon>
        <taxon>Clostridia</taxon>
        <taxon>Eubacteriales</taxon>
        <taxon>Eubacteriaceae</taxon>
        <taxon>Acetobacterium</taxon>
    </lineage>
</organism>
<dbReference type="RefSeq" id="WP_186842497.1">
    <property type="nucleotide sequence ID" value="NZ_WJBC01000012.1"/>
</dbReference>
<proteinExistence type="predicted"/>
<name>A0ABR6WW76_9FIRM</name>
<evidence type="ECO:0000313" key="2">
    <source>
        <dbReference type="Proteomes" id="UP000603234"/>
    </source>
</evidence>
<dbReference type="EMBL" id="WJBC01000012">
    <property type="protein sequence ID" value="MBC3804610.1"/>
    <property type="molecule type" value="Genomic_DNA"/>
</dbReference>
<reference evidence="1 2" key="1">
    <citation type="journal article" date="2020" name="mSystems">
        <title>Defining Genomic and Predicted Metabolic Features of the Acetobacterium Genus.</title>
        <authorList>
            <person name="Ross D.E."/>
            <person name="Marshall C.W."/>
            <person name="Gulliver D."/>
            <person name="May H.D."/>
            <person name="Norman R.S."/>
        </authorList>
    </citation>
    <scope>NUCLEOTIDE SEQUENCE [LARGE SCALE GENOMIC DNA]</scope>
    <source>
        <strain evidence="1 2">DSM 8238</strain>
    </source>
</reference>
<evidence type="ECO:0000313" key="1">
    <source>
        <dbReference type="EMBL" id="MBC3804610.1"/>
    </source>
</evidence>
<dbReference type="Proteomes" id="UP000603234">
    <property type="component" value="Unassembled WGS sequence"/>
</dbReference>
<gene>
    <name evidence="1" type="ORF">GH808_09220</name>
</gene>
<sequence>MNSIKTKKYGPLTGVTFSETYKNGILKGCAFNQANHIKTPLGTLIPNHGESTLRNREGLSLEFFRSGQIKSIDLAAATGVATSLGLLSAERISFYESGSIHRLFPLNGRINGYWTENDEYTLAEPIAFDLLVGDFTAKIVSLCFYESGALKSLTLWPQEIIEIKSPDGLIKVRYGFSLYENGNLKSFEPALPEPVDTPVGIILAYDCNAHGINCDQNSVTYGQDGTISSLLTSNSGLMVTTSGSTQLVQPVMKPGKIDPEVMIPEPMTVLFHKNALEIVQDTVIAVDLLTSQVRSVLVHDPLKKACGNCSECSHCG</sequence>
<comment type="caution">
    <text evidence="1">The sequence shown here is derived from an EMBL/GenBank/DDBJ whole genome shotgun (WGS) entry which is preliminary data.</text>
</comment>